<dbReference type="InterPro" id="IPR007409">
    <property type="entry name" value="Restrct_endonuc_type1_HsdR_N"/>
</dbReference>
<dbReference type="InterPro" id="IPR027417">
    <property type="entry name" value="P-loop_NTPase"/>
</dbReference>
<dbReference type="NCBIfam" id="TIGR00348">
    <property type="entry name" value="hsdR"/>
    <property type="match status" value="1"/>
</dbReference>
<dbReference type="EC" id="3.1.21.3" evidence="10"/>
<keyword evidence="7 10" id="KW-0378">Hydrolase</keyword>
<evidence type="ECO:0000256" key="6">
    <source>
        <dbReference type="ARBA" id="ARBA00022759"/>
    </source>
</evidence>
<keyword evidence="3" id="KW-0540">Nuclease</keyword>
<dbReference type="GO" id="GO:0005524">
    <property type="term" value="F:ATP binding"/>
    <property type="evidence" value="ECO:0007669"/>
    <property type="project" value="UniProtKB-KW"/>
</dbReference>
<evidence type="ECO:0000313" key="13">
    <source>
        <dbReference type="Proteomes" id="UP000535501"/>
    </source>
</evidence>
<comment type="similarity">
    <text evidence="2 10">Belongs to the HsdR family.</text>
</comment>
<accession>A0A7X0DAU4</accession>
<keyword evidence="6" id="KW-0255">Endonuclease</keyword>
<comment type="caution">
    <text evidence="12">The sequence shown here is derived from an EMBL/GenBank/DDBJ whole genome shotgun (WGS) entry which is preliminary data.</text>
</comment>
<evidence type="ECO:0000256" key="8">
    <source>
        <dbReference type="ARBA" id="ARBA00022840"/>
    </source>
</evidence>
<proteinExistence type="inferred from homology"/>
<feature type="domain" description="Helicase ATP-binding" evidence="11">
    <location>
        <begin position="263"/>
        <end position="428"/>
    </location>
</feature>
<keyword evidence="8 10" id="KW-0067">ATP-binding</keyword>
<comment type="function">
    <text evidence="10">Subunit R is required for both nuclease and ATPase activities, but not for modification.</text>
</comment>
<dbReference type="InterPro" id="IPR040980">
    <property type="entry name" value="SWI2_SNF2"/>
</dbReference>
<dbReference type="GO" id="GO:0009307">
    <property type="term" value="P:DNA restriction-modification system"/>
    <property type="evidence" value="ECO:0007669"/>
    <property type="project" value="UniProtKB-KW"/>
</dbReference>
<dbReference type="CDD" id="cd22332">
    <property type="entry name" value="HsdR_N"/>
    <property type="match status" value="1"/>
</dbReference>
<dbReference type="Pfam" id="PF22679">
    <property type="entry name" value="T1R_D3-like"/>
    <property type="match status" value="1"/>
</dbReference>
<dbReference type="InterPro" id="IPR051268">
    <property type="entry name" value="Type-I_R_enzyme_R_subunit"/>
</dbReference>
<dbReference type="GO" id="GO:0009035">
    <property type="term" value="F:type I site-specific deoxyribonuclease activity"/>
    <property type="evidence" value="ECO:0007669"/>
    <property type="project" value="UniProtKB-EC"/>
</dbReference>
<dbReference type="GO" id="GO:0003677">
    <property type="term" value="F:DNA binding"/>
    <property type="evidence" value="ECO:0007669"/>
    <property type="project" value="UniProtKB-KW"/>
</dbReference>
<organism evidence="12 13">
    <name type="scientific">Pseudorhizobium flavum</name>
    <dbReference type="NCBI Taxonomy" id="1335061"/>
    <lineage>
        <taxon>Bacteria</taxon>
        <taxon>Pseudomonadati</taxon>
        <taxon>Pseudomonadota</taxon>
        <taxon>Alphaproteobacteria</taxon>
        <taxon>Hyphomicrobiales</taxon>
        <taxon>Rhizobiaceae</taxon>
        <taxon>Rhizobium/Agrobacterium group</taxon>
        <taxon>Pseudorhizobium</taxon>
    </lineage>
</organism>
<dbReference type="AlphaFoldDB" id="A0A7X0DAU4"/>
<dbReference type="PROSITE" id="PS51192">
    <property type="entry name" value="HELICASE_ATP_BIND_1"/>
    <property type="match status" value="1"/>
</dbReference>
<keyword evidence="13" id="KW-1185">Reference proteome</keyword>
<evidence type="ECO:0000256" key="5">
    <source>
        <dbReference type="ARBA" id="ARBA00022747"/>
    </source>
</evidence>
<dbReference type="CDD" id="cd18030">
    <property type="entry name" value="DEXHc_RE_I_HsdR"/>
    <property type="match status" value="1"/>
</dbReference>
<evidence type="ECO:0000256" key="1">
    <source>
        <dbReference type="ARBA" id="ARBA00000851"/>
    </source>
</evidence>
<evidence type="ECO:0000256" key="9">
    <source>
        <dbReference type="ARBA" id="ARBA00023125"/>
    </source>
</evidence>
<dbReference type="RefSeq" id="WP_077549625.1">
    <property type="nucleotide sequence ID" value="NZ_JACHEJ010000001.1"/>
</dbReference>
<protein>
    <recommendedName>
        <fullName evidence="10">Type I restriction enzyme endonuclease subunit</fullName>
        <shortName evidence="10">R protein</shortName>
        <ecNumber evidence="10">3.1.21.3</ecNumber>
    </recommendedName>
</protein>
<evidence type="ECO:0000259" key="11">
    <source>
        <dbReference type="PROSITE" id="PS51192"/>
    </source>
</evidence>
<sequence>MSDVGQIERATQNRIVKLFRQQLGYRYLGNWIDRPDNSNVEKDILGDWLRGRGVSDVLITRVFRELQNAAALGDGRHLYDANKDVYRLLRYGVKVKEGVGEQNQTVYLIDWQNPEHNDFAIAEEVSVSGANKKRPDVVLYVNGIALGVIELKRSSVSVTEGIRQNFDNQKKAFIRNFFTTMQLTMAGNDTEGLRYGTVETTEKHYYQWKEESENPYVYMLDFHISRLCQKERFLEIIHDFIVFDTGTKKTCRHNQYFGVSAAHDHVLDRKGGIIWHTQGSGKSLTMVWLAKWIRENVKDSRVLVVTDRTELDEQIEGVFSGVDEKIYRTKNGEDLIATLNKSTEWLVCSLIHKFGRQGEDEDTKATEDFIKDLKASLPVGFTAKGEIFVFVDECHRTQSGKLHDAMRLILPNATFIGFTGTPLLKADKKKSIEVFGSFIHTYKFDEAVEDGVVLDLRYEARDIDQYVSSQEKIDKWFEAKTKGLSDMARAQLKLKWGTLKKVLSSQDRLEQIVNDVLMDMETKPRLMDGRGNAMLVCSSIYQACKVYDLFSKTDLVGKCAIITSYQPSPADIKGQDSGAGLTEKLNQYAIYRRMLAEYFEKPEDEAMYMAEEFEKQVKRKFIKEPGQMRLLIVVDKLLTGFDAPSATYLYIDKEMRDHGLFQAICRVNRLDGEDKEYGYIVDYKDLFHRLEGAISDYTSGAFDGYDEADVKGLLGDRLEKGQERLEEARETVKAICEPVLEPRGQNEYRHYFCGDPANSGQLQDFEARRIALYKAVAGLLRAYANLANELEDAGYTTAEAAQVKREVEYFSKVREEIKLASGDYIDMKLYEPAMRHLLDTYIKAEDSEVIADFEELSLIELIVKRGDASLQDTPLAMLKNEESMAETIENNMRKVIIDEKDVNPKYYERMSELLDALIEERRKQALDYKEYLLRVKELSVQVLNPGGIDPKTYPASVDTPAKKALYDNFEADELWVSTVDTAIRTAKKADWIGNPQKERELAGAIYKAIGDDDRIEKIVGLVKNQHEYR</sequence>
<dbReference type="InterPro" id="IPR004473">
    <property type="entry name" value="Restrct_endonuc_typeI_HsdR"/>
</dbReference>
<dbReference type="EMBL" id="JACHEJ010000001">
    <property type="protein sequence ID" value="MBB6178083.1"/>
    <property type="molecule type" value="Genomic_DNA"/>
</dbReference>
<dbReference type="CDD" id="cd18800">
    <property type="entry name" value="SF2_C_EcoR124I-like"/>
    <property type="match status" value="1"/>
</dbReference>
<reference evidence="12 13" key="1">
    <citation type="submission" date="2020-08" db="EMBL/GenBank/DDBJ databases">
        <title>Genomic Encyclopedia of Type Strains, Phase IV (KMG-IV): sequencing the most valuable type-strain genomes for metagenomic binning, comparative biology and taxonomic classification.</title>
        <authorList>
            <person name="Goeker M."/>
        </authorList>
    </citation>
    <scope>NUCLEOTIDE SEQUENCE [LARGE SCALE GENOMIC DNA]</scope>
    <source>
        <strain evidence="12 13">DSM 102134</strain>
    </source>
</reference>
<comment type="catalytic activity">
    <reaction evidence="1 10">
        <text>Endonucleolytic cleavage of DNA to give random double-stranded fragments with terminal 5'-phosphates, ATP is simultaneously hydrolyzed.</text>
        <dbReference type="EC" id="3.1.21.3"/>
    </reaction>
</comment>
<dbReference type="SMART" id="SM00487">
    <property type="entry name" value="DEXDc"/>
    <property type="match status" value="1"/>
</dbReference>
<dbReference type="PANTHER" id="PTHR30195">
    <property type="entry name" value="TYPE I SITE-SPECIFIC DEOXYRIBONUCLEASE PROTEIN SUBUNIT M AND R"/>
    <property type="match status" value="1"/>
</dbReference>
<dbReference type="Pfam" id="PF18766">
    <property type="entry name" value="SWI2_SNF2"/>
    <property type="match status" value="1"/>
</dbReference>
<evidence type="ECO:0000256" key="7">
    <source>
        <dbReference type="ARBA" id="ARBA00022801"/>
    </source>
</evidence>
<evidence type="ECO:0000313" key="12">
    <source>
        <dbReference type="EMBL" id="MBB6178083.1"/>
    </source>
</evidence>
<dbReference type="PANTHER" id="PTHR30195:SF15">
    <property type="entry name" value="TYPE I RESTRICTION ENZYME HINDI ENDONUCLEASE SUBUNIT"/>
    <property type="match status" value="1"/>
</dbReference>
<evidence type="ECO:0000256" key="2">
    <source>
        <dbReference type="ARBA" id="ARBA00008598"/>
    </source>
</evidence>
<evidence type="ECO:0000256" key="10">
    <source>
        <dbReference type="RuleBase" id="RU364115"/>
    </source>
</evidence>
<keyword evidence="4 10" id="KW-0547">Nucleotide-binding</keyword>
<name>A0A7X0DAU4_9HYPH</name>
<dbReference type="Gene3D" id="3.40.50.300">
    <property type="entry name" value="P-loop containing nucleotide triphosphate hydrolases"/>
    <property type="match status" value="2"/>
</dbReference>
<dbReference type="InterPro" id="IPR055180">
    <property type="entry name" value="HsdR_RecA-like_helicase_dom_2"/>
</dbReference>
<dbReference type="SUPFAM" id="SSF52540">
    <property type="entry name" value="P-loop containing nucleoside triphosphate hydrolases"/>
    <property type="match status" value="1"/>
</dbReference>
<dbReference type="Proteomes" id="UP000535501">
    <property type="component" value="Unassembled WGS sequence"/>
</dbReference>
<dbReference type="InterPro" id="IPR014001">
    <property type="entry name" value="Helicase_ATP-bd"/>
</dbReference>
<dbReference type="Gene3D" id="3.90.1570.50">
    <property type="match status" value="1"/>
</dbReference>
<evidence type="ECO:0000256" key="4">
    <source>
        <dbReference type="ARBA" id="ARBA00022741"/>
    </source>
</evidence>
<keyword evidence="9 10" id="KW-0238">DNA-binding</keyword>
<dbReference type="Pfam" id="PF04313">
    <property type="entry name" value="HSDR_N"/>
    <property type="match status" value="1"/>
</dbReference>
<keyword evidence="5 10" id="KW-0680">Restriction system</keyword>
<evidence type="ECO:0000256" key="3">
    <source>
        <dbReference type="ARBA" id="ARBA00022722"/>
    </source>
</evidence>
<gene>
    <name evidence="12" type="ORF">HNQ75_000026</name>
</gene>
<comment type="subunit">
    <text evidence="10">The type I restriction/modification system is composed of three polypeptides R, M and S.</text>
</comment>